<feature type="region of interest" description="Disordered" evidence="1">
    <location>
        <begin position="28"/>
        <end position="56"/>
    </location>
</feature>
<evidence type="ECO:0000313" key="3">
    <source>
        <dbReference type="Proteomes" id="UP001241169"/>
    </source>
</evidence>
<keyword evidence="3" id="KW-1185">Reference proteome</keyword>
<evidence type="ECO:0000256" key="1">
    <source>
        <dbReference type="SAM" id="MobiDB-lite"/>
    </source>
</evidence>
<accession>A0ABQ9S9D8</accession>
<dbReference type="EMBL" id="MOPA01000010">
    <property type="protein sequence ID" value="KAK1529922.1"/>
    <property type="molecule type" value="Genomic_DNA"/>
</dbReference>
<name>A0ABQ9S9D8_9PEZI</name>
<dbReference type="RefSeq" id="XP_060345277.1">
    <property type="nucleotide sequence ID" value="XM_060496492.1"/>
</dbReference>
<dbReference type="Proteomes" id="UP001241169">
    <property type="component" value="Unassembled WGS sequence"/>
</dbReference>
<reference evidence="2 3" key="1">
    <citation type="submission" date="2016-10" db="EMBL/GenBank/DDBJ databases">
        <title>The genome sequence of Colletotrichum fioriniae PJ7.</title>
        <authorList>
            <person name="Baroncelli R."/>
        </authorList>
    </citation>
    <scope>NUCLEOTIDE SEQUENCE [LARGE SCALE GENOMIC DNA]</scope>
    <source>
        <strain evidence="2 3">IMI 384185</strain>
    </source>
</reference>
<sequence>MIFTADPYRVLDHVSLQLTTQSDLAGSHLSSRRGWTQPEDGAAIHPRSPSRSRLEKPDSRSEIFLSPLFVSSHITRWISSTRYLEGSWTFDCTDFTGRIPGNAASEKYSAATTNRIQKDQDPSGTVPSIHCTFLAPLLVSCYECINRWGVKGERGRGVALHSKASTYARCGLATFFTRLKSRLPVNAQTGMALIPIESRFLRKSR</sequence>
<gene>
    <name evidence="2" type="ORF">CPAR01_12234</name>
</gene>
<protein>
    <submittedName>
        <fullName evidence="2">Uncharacterized protein</fullName>
    </submittedName>
</protein>
<proteinExistence type="predicted"/>
<evidence type="ECO:0000313" key="2">
    <source>
        <dbReference type="EMBL" id="KAK1529922.1"/>
    </source>
</evidence>
<comment type="caution">
    <text evidence="2">The sequence shown here is derived from an EMBL/GenBank/DDBJ whole genome shotgun (WGS) entry which is preliminary data.</text>
</comment>
<organism evidence="2 3">
    <name type="scientific">Colletotrichum paranaense</name>
    <dbReference type="NCBI Taxonomy" id="1914294"/>
    <lineage>
        <taxon>Eukaryota</taxon>
        <taxon>Fungi</taxon>
        <taxon>Dikarya</taxon>
        <taxon>Ascomycota</taxon>
        <taxon>Pezizomycotina</taxon>
        <taxon>Sordariomycetes</taxon>
        <taxon>Hypocreomycetidae</taxon>
        <taxon>Glomerellales</taxon>
        <taxon>Glomerellaceae</taxon>
        <taxon>Colletotrichum</taxon>
        <taxon>Colletotrichum acutatum species complex</taxon>
    </lineage>
</organism>
<dbReference type="GeneID" id="85380391"/>